<dbReference type="EMBL" id="CM000880">
    <property type="protein sequence ID" value="KQK17430.1"/>
    <property type="molecule type" value="Genomic_DNA"/>
</dbReference>
<feature type="domain" description="NB-ARC" evidence="3">
    <location>
        <begin position="180"/>
        <end position="350"/>
    </location>
</feature>
<dbReference type="InterPro" id="IPR044974">
    <property type="entry name" value="Disease_R_plants"/>
</dbReference>
<evidence type="ECO:0000259" key="3">
    <source>
        <dbReference type="Pfam" id="PF00931"/>
    </source>
</evidence>
<dbReference type="Gene3D" id="3.40.50.300">
    <property type="entry name" value="P-loop containing nucleotide triphosphate hydrolases"/>
    <property type="match status" value="1"/>
</dbReference>
<dbReference type="GO" id="GO:0098542">
    <property type="term" value="P:defense response to other organism"/>
    <property type="evidence" value="ECO:0000318"/>
    <property type="project" value="GO_Central"/>
</dbReference>
<dbReference type="eggNOG" id="KOG4658">
    <property type="taxonomic scope" value="Eukaryota"/>
</dbReference>
<feature type="domain" description="Disease resistance protein winged helix" evidence="4">
    <location>
        <begin position="493"/>
        <end position="551"/>
    </location>
</feature>
<name>I1GWR9_BRADI</name>
<sequence>MADLVAGVLSNVVLRGLESVEQGSWLWLLDEDRAVISGGPRIDIAKQELQELEDDINSASFLLAAGFGKPQPIDGWISEARKVAFCLADQIDMYAIQGSTRSELYQMKRDIGMLRIAELTTRIRDYKVEGEGTGQMPRAVRGNREEQVPQLSELSPFIRRALPELLPAEELLTITLMDSKIKRVEAFLADARSVLFITGGQGSGKTTLMNYVYASQKEKTKAVHGKALWNDFNQCCWVDVAKTGGLVDLLKKVLKESNVGCDSIHEFEMIKTVHDNFKDKNYLIVLDNVQDTSVLYSLKNMLNELKGKIICLTRRKDIQEDKNQDVLHITKLEPYESFKLFLSVVFHMSVNNDKEDFNSVLANAITDKDAHTSRSLLATDLKKMVKLLNVILSKCQDNPWNIRSIGTQLEANPLGKWNEIGNRIDGMIIDDTKKYGKRDPPVQLEDASLANAAIRHCFLYCLAFPVTSENGNETSETGNETSEIMQDSGGIPTRKLIRLWTAEGYVQDSENQEQAECLLEELIKKNLLVVKKKDFDGKVLKCSVNEHVRPLAERMCEQQKFCKVVIDDGGDEESSTSRVAKCFPISPNIRIREKKKPLSDRYRMLAVHGDRGVTSETLGKDIRLRSLLHFKTGRVEHSDNIDLSFRRTNMLLRTLDLEGARLAYLPSSIDSLVCLRYLGLRNTQLEDLPQTLPRHLLCLDIRDTHVAELADVSQFSEMRHLYLTKSFRSHSVVIREGLQSLTHLQTLSGAAYRESSGRQYSRIVPFEQELSHLRRLRKLSMKKTSSASSKNICDAINGMDFLNSLAISCEKDGRKFDLSHLKIGKNLRKLKLGGPLGKFPVLQPLLQSITFLYLWDNELDMNLLDALKGLKNLLVLVLLNASTSDKMVCDNGYEKLKKLCIMSMENLSECKFGQNAMGNLEELVFASCDKLKRPPPELEHLGSLREVLLSKMPSEFCEDAIIKKVEDKVHVLPELSYDVSKIPSHMIRGAATEGDS</sequence>
<gene>
    <name evidence="7" type="primary">LOC100827328</name>
    <name evidence="6" type="ORF">BRADI_1g34430v3</name>
</gene>
<evidence type="ECO:0000313" key="8">
    <source>
        <dbReference type="Proteomes" id="UP000008810"/>
    </source>
</evidence>
<dbReference type="AlphaFoldDB" id="I1GWR9"/>
<keyword evidence="8" id="KW-1185">Reference proteome</keyword>
<accession>I1GWR9</accession>
<dbReference type="HOGENOM" id="CLU_000837_25_4_1"/>
<dbReference type="PANTHER" id="PTHR23155:SF1020">
    <property type="entry name" value="OS06G0703200 PROTEIN"/>
    <property type="match status" value="1"/>
</dbReference>
<organism evidence="6">
    <name type="scientific">Brachypodium distachyon</name>
    <name type="common">Purple false brome</name>
    <name type="synonym">Trachynia distachya</name>
    <dbReference type="NCBI Taxonomy" id="15368"/>
    <lineage>
        <taxon>Eukaryota</taxon>
        <taxon>Viridiplantae</taxon>
        <taxon>Streptophyta</taxon>
        <taxon>Embryophyta</taxon>
        <taxon>Tracheophyta</taxon>
        <taxon>Spermatophyta</taxon>
        <taxon>Magnoliopsida</taxon>
        <taxon>Liliopsida</taxon>
        <taxon>Poales</taxon>
        <taxon>Poaceae</taxon>
        <taxon>BOP clade</taxon>
        <taxon>Pooideae</taxon>
        <taxon>Stipodae</taxon>
        <taxon>Brachypodieae</taxon>
        <taxon>Brachypodium</taxon>
    </lineage>
</organism>
<dbReference type="InterPro" id="IPR027417">
    <property type="entry name" value="P-loop_NTPase"/>
</dbReference>
<dbReference type="InterPro" id="IPR032675">
    <property type="entry name" value="LRR_dom_sf"/>
</dbReference>
<feature type="domain" description="Disease resistance R13L4/SHOC-2-like LRR" evidence="5">
    <location>
        <begin position="650"/>
        <end position="966"/>
    </location>
</feature>
<dbReference type="RefSeq" id="XP_003560525.1">
    <property type="nucleotide sequence ID" value="XM_003560477.4"/>
</dbReference>
<dbReference type="PANTHER" id="PTHR23155">
    <property type="entry name" value="DISEASE RESISTANCE PROTEIN RP"/>
    <property type="match status" value="1"/>
</dbReference>
<keyword evidence="1" id="KW-0677">Repeat</keyword>
<evidence type="ECO:0000313" key="7">
    <source>
        <dbReference type="EnsemblPlants" id="KQK17430"/>
    </source>
</evidence>
<dbReference type="Proteomes" id="UP000008810">
    <property type="component" value="Chromosome 1"/>
</dbReference>
<dbReference type="RefSeq" id="XP_024318957.1">
    <property type="nucleotide sequence ID" value="XM_024463189.1"/>
</dbReference>
<dbReference type="Gene3D" id="3.80.10.10">
    <property type="entry name" value="Ribonuclease Inhibitor"/>
    <property type="match status" value="1"/>
</dbReference>
<reference evidence="7" key="3">
    <citation type="submission" date="2018-08" db="UniProtKB">
        <authorList>
            <consortium name="EnsemblPlants"/>
        </authorList>
    </citation>
    <scope>IDENTIFICATION</scope>
    <source>
        <strain evidence="7">cv. Bd21</strain>
    </source>
</reference>
<evidence type="ECO:0000256" key="1">
    <source>
        <dbReference type="ARBA" id="ARBA00022737"/>
    </source>
</evidence>
<dbReference type="RefSeq" id="XP_024318940.1">
    <property type="nucleotide sequence ID" value="XM_024463172.1"/>
</dbReference>
<dbReference type="SUPFAM" id="SSF52058">
    <property type="entry name" value="L domain-like"/>
    <property type="match status" value="1"/>
</dbReference>
<reference evidence="6 7" key="1">
    <citation type="journal article" date="2010" name="Nature">
        <title>Genome sequencing and analysis of the model grass Brachypodium distachyon.</title>
        <authorList>
            <consortium name="International Brachypodium Initiative"/>
        </authorList>
    </citation>
    <scope>NUCLEOTIDE SEQUENCE [LARGE SCALE GENOMIC DNA]</scope>
    <source>
        <strain evidence="6">Bd21</strain>
        <strain evidence="7">cv. Bd21</strain>
    </source>
</reference>
<dbReference type="Pfam" id="PF00931">
    <property type="entry name" value="NB-ARC"/>
    <property type="match status" value="1"/>
</dbReference>
<dbReference type="GeneID" id="100827328"/>
<dbReference type="Gramene" id="KQK17430">
    <property type="protein sequence ID" value="KQK17430"/>
    <property type="gene ID" value="BRADI_1g34430v3"/>
</dbReference>
<dbReference type="InterPro" id="IPR058922">
    <property type="entry name" value="WHD_DRP"/>
</dbReference>
<dbReference type="EnsemblPlants" id="KQK17430">
    <property type="protein sequence ID" value="KQK17430"/>
    <property type="gene ID" value="BRADI_1g34430v3"/>
</dbReference>
<dbReference type="SUPFAM" id="SSF52540">
    <property type="entry name" value="P-loop containing nucleoside triphosphate hydrolases"/>
    <property type="match status" value="1"/>
</dbReference>
<dbReference type="PRINTS" id="PR00364">
    <property type="entry name" value="DISEASERSIST"/>
</dbReference>
<dbReference type="InterPro" id="IPR002182">
    <property type="entry name" value="NB-ARC"/>
</dbReference>
<proteinExistence type="predicted"/>
<dbReference type="KEGG" id="bdi:100827328"/>
<dbReference type="InterPro" id="IPR055414">
    <property type="entry name" value="LRR_R13L4/SHOC2-like"/>
</dbReference>
<reference evidence="6" key="2">
    <citation type="submission" date="2017-06" db="EMBL/GenBank/DDBJ databases">
        <title>WGS assembly of Brachypodium distachyon.</title>
        <authorList>
            <consortium name="The International Brachypodium Initiative"/>
            <person name="Lucas S."/>
            <person name="Harmon-Smith M."/>
            <person name="Lail K."/>
            <person name="Tice H."/>
            <person name="Grimwood J."/>
            <person name="Bruce D."/>
            <person name="Barry K."/>
            <person name="Shu S."/>
            <person name="Lindquist E."/>
            <person name="Wang M."/>
            <person name="Pitluck S."/>
            <person name="Vogel J.P."/>
            <person name="Garvin D.F."/>
            <person name="Mockler T.C."/>
            <person name="Schmutz J."/>
            <person name="Rokhsar D."/>
            <person name="Bevan M.W."/>
        </authorList>
    </citation>
    <scope>NUCLEOTIDE SEQUENCE</scope>
    <source>
        <strain evidence="6">Bd21</strain>
    </source>
</reference>
<protein>
    <submittedName>
        <fullName evidence="6 7">Uncharacterized protein</fullName>
    </submittedName>
</protein>
<keyword evidence="2" id="KW-0611">Plant defense</keyword>
<evidence type="ECO:0000259" key="5">
    <source>
        <dbReference type="Pfam" id="PF23598"/>
    </source>
</evidence>
<evidence type="ECO:0000313" key="6">
    <source>
        <dbReference type="EMBL" id="KQK17430.1"/>
    </source>
</evidence>
<dbReference type="OMA" id="YLYLWDS"/>
<evidence type="ECO:0000259" key="4">
    <source>
        <dbReference type="Pfam" id="PF23559"/>
    </source>
</evidence>
<dbReference type="OrthoDB" id="632105at2759"/>
<dbReference type="RefSeq" id="XP_024318988.1">
    <property type="nucleotide sequence ID" value="XM_024463220.1"/>
</dbReference>
<dbReference type="Pfam" id="PF23598">
    <property type="entry name" value="LRR_14"/>
    <property type="match status" value="1"/>
</dbReference>
<evidence type="ECO:0000256" key="2">
    <source>
        <dbReference type="ARBA" id="ARBA00022821"/>
    </source>
</evidence>
<dbReference type="GO" id="GO:0043531">
    <property type="term" value="F:ADP binding"/>
    <property type="evidence" value="ECO:0007669"/>
    <property type="project" value="InterPro"/>
</dbReference>
<dbReference type="Pfam" id="PF23559">
    <property type="entry name" value="WHD_DRP"/>
    <property type="match status" value="1"/>
</dbReference>